<reference evidence="8 9" key="1">
    <citation type="submission" date="2020-04" db="EMBL/GenBank/DDBJ databases">
        <authorList>
            <person name="Yoon J."/>
        </authorList>
    </citation>
    <scope>NUCLEOTIDE SEQUENCE [LARGE SCALE GENOMIC DNA]</scope>
    <source>
        <strain evidence="8 9">KMU-166</strain>
    </source>
</reference>
<evidence type="ECO:0000256" key="7">
    <source>
        <dbReference type="SAM" id="Phobius"/>
    </source>
</evidence>
<evidence type="ECO:0000313" key="8">
    <source>
        <dbReference type="EMBL" id="NKI16273.1"/>
    </source>
</evidence>
<evidence type="ECO:0000256" key="3">
    <source>
        <dbReference type="ARBA" id="ARBA00022519"/>
    </source>
</evidence>
<proteinExistence type="predicted"/>
<protein>
    <submittedName>
        <fullName evidence="8">Paraquat-inducible membrane protein A</fullName>
    </submittedName>
</protein>
<feature type="transmembrane region" description="Helical" evidence="7">
    <location>
        <begin position="174"/>
        <end position="193"/>
    </location>
</feature>
<evidence type="ECO:0000256" key="6">
    <source>
        <dbReference type="ARBA" id="ARBA00023136"/>
    </source>
</evidence>
<dbReference type="RefSeq" id="WP_168448800.1">
    <property type="nucleotide sequence ID" value="NZ_JAAWWK010000001.1"/>
</dbReference>
<dbReference type="InterPro" id="IPR007498">
    <property type="entry name" value="PqiA-like"/>
</dbReference>
<feature type="transmembrane region" description="Helical" evidence="7">
    <location>
        <begin position="144"/>
        <end position="168"/>
    </location>
</feature>
<accession>A0ABX1GAT1</accession>
<evidence type="ECO:0000256" key="2">
    <source>
        <dbReference type="ARBA" id="ARBA00022475"/>
    </source>
</evidence>
<dbReference type="PANTHER" id="PTHR30462:SF3">
    <property type="entry name" value="INTERMEMBRANE TRANSPORT PROTEIN PQIA"/>
    <property type="match status" value="1"/>
</dbReference>
<dbReference type="InterPro" id="IPR051800">
    <property type="entry name" value="PqiA-PqiB_transport"/>
</dbReference>
<sequence length="205" mass="22299">MNTPRAIDANLARCESCAQLCKLTDGDRGQCPRCGSAVSLRYRHSLQRTLALCLASIFLLIPANTLPIMTVNNLGNGQPDTIMSGVIRLWQADLAAIAAIVFIASILVPILKLLALILLMCVVKMRLRLSSDQCTRLYRFVHLIGRWSMLDLFMISILVSVVGLGNIASVDAGPGATAFAAVVILTMLAANCFDPRLIWDLEEND</sequence>
<keyword evidence="9" id="KW-1185">Reference proteome</keyword>
<keyword evidence="4 7" id="KW-0812">Transmembrane</keyword>
<evidence type="ECO:0000256" key="4">
    <source>
        <dbReference type="ARBA" id="ARBA00022692"/>
    </source>
</evidence>
<dbReference type="EMBL" id="JAAWWK010000001">
    <property type="protein sequence ID" value="NKI16273.1"/>
    <property type="molecule type" value="Genomic_DNA"/>
</dbReference>
<keyword evidence="3" id="KW-0997">Cell inner membrane</keyword>
<feature type="transmembrane region" description="Helical" evidence="7">
    <location>
        <begin position="94"/>
        <end position="123"/>
    </location>
</feature>
<comment type="subcellular location">
    <subcellularLocation>
        <location evidence="1">Cell inner membrane</location>
    </subcellularLocation>
</comment>
<comment type="caution">
    <text evidence="8">The sequence shown here is derived from an EMBL/GenBank/DDBJ whole genome shotgun (WGS) entry which is preliminary data.</text>
</comment>
<gene>
    <name evidence="8" type="ORF">HCU74_02455</name>
</gene>
<evidence type="ECO:0000256" key="1">
    <source>
        <dbReference type="ARBA" id="ARBA00004533"/>
    </source>
</evidence>
<name>A0ABX1GAT1_9GAMM</name>
<dbReference type="Proteomes" id="UP000765845">
    <property type="component" value="Unassembled WGS sequence"/>
</dbReference>
<keyword evidence="5 7" id="KW-1133">Transmembrane helix</keyword>
<keyword evidence="6 7" id="KW-0472">Membrane</keyword>
<feature type="transmembrane region" description="Helical" evidence="7">
    <location>
        <begin position="50"/>
        <end position="74"/>
    </location>
</feature>
<evidence type="ECO:0000256" key="5">
    <source>
        <dbReference type="ARBA" id="ARBA00022989"/>
    </source>
</evidence>
<dbReference type="Pfam" id="PF04403">
    <property type="entry name" value="PqiA"/>
    <property type="match status" value="1"/>
</dbReference>
<evidence type="ECO:0000313" key="9">
    <source>
        <dbReference type="Proteomes" id="UP000765845"/>
    </source>
</evidence>
<organism evidence="8 9">
    <name type="scientific">Spongiibacter thalassae</name>
    <dbReference type="NCBI Taxonomy" id="2721624"/>
    <lineage>
        <taxon>Bacteria</taxon>
        <taxon>Pseudomonadati</taxon>
        <taxon>Pseudomonadota</taxon>
        <taxon>Gammaproteobacteria</taxon>
        <taxon>Cellvibrionales</taxon>
        <taxon>Spongiibacteraceae</taxon>
        <taxon>Spongiibacter</taxon>
    </lineage>
</organism>
<dbReference type="PANTHER" id="PTHR30462">
    <property type="entry name" value="INTERMEMBRANE TRANSPORT PROTEIN PQIB-RELATED"/>
    <property type="match status" value="1"/>
</dbReference>
<keyword evidence="2" id="KW-1003">Cell membrane</keyword>